<keyword evidence="3" id="KW-1185">Reference proteome</keyword>
<dbReference type="PANTHER" id="PTHR38690">
    <property type="entry name" value="PROTEASE-RELATED"/>
    <property type="match status" value="1"/>
</dbReference>
<protein>
    <submittedName>
        <fullName evidence="2">YhdP family protein</fullName>
    </submittedName>
</protein>
<proteinExistence type="predicted"/>
<organism evidence="2 3">
    <name type="scientific">Methylomarinum roseum</name>
    <dbReference type="NCBI Taxonomy" id="3067653"/>
    <lineage>
        <taxon>Bacteria</taxon>
        <taxon>Pseudomonadati</taxon>
        <taxon>Pseudomonadota</taxon>
        <taxon>Gammaproteobacteria</taxon>
        <taxon>Methylococcales</taxon>
        <taxon>Methylococcaceae</taxon>
        <taxon>Methylomarinum</taxon>
    </lineage>
</organism>
<dbReference type="AlphaFoldDB" id="A0AAU7NYY2"/>
<evidence type="ECO:0000313" key="2">
    <source>
        <dbReference type="EMBL" id="XBS21836.1"/>
    </source>
</evidence>
<dbReference type="InterPro" id="IPR025263">
    <property type="entry name" value="YhdP_central"/>
</dbReference>
<accession>A0AAU7NYY2</accession>
<dbReference type="KEGG" id="mech:Q9L42_006850"/>
<sequence>MIHHLTRATRLFIFWSLIAGAISLTAVRAFLVGVDGYKAELQQKFHDLTAIHLQIGSLRAGTRGFNPEFILRDIDILSVDEIGQPAVTLKEVRLGLDVLQFLFSGDLLGSSWLTLVGAKVSMIRQQDGSFSIKGLNAGDTQQPLWLARGGKYEILQSEISWLDKKRHGETVVFNNLDLLIKNDDGRHEIHLLSDLPGQYGDSLRVSANIEGSIADGEHINGRLYLEGRDIRLVELLTGDLPYDIKVNEGRSSFRLWTDWRDSRPYRVTADIDGTAINIEREGDKKLVLAQVDGHLNWELSRQGWRFSAHDLKLNTGRQQWPVAEFFLAKAADGDFSALIPRLDLEEADYLAPFFLSAEQAARLPKDLKMAGMLQDFALYVSADGREFALNGGFSEVVAESSDAMPQLRGLSGYLLGTQKQGRLSLASASGSIAFPGLFRQAIDFDRAGGEVAWLQEPRGLRLSSDYLVVNNADLSTHAQFSVVIPQGDQAPFLELQMAFEGVSDVTRVPRYLPVKVMGDEVVDWLDHAFIAGRVHRGEVLLSGNLDQFPFEAGQGKFEARFDVDHGELLYHPEWPLLKQLDVSVHFFADSLRVQLRHAEAQGVTIKRADVEIPELSVADRLLVDGVLSGSLDAGLRFMQQTPLHSRVDGVLATTEVQGETEVELKLRIPLDDHGPARVGGVVHLDDAGLKVKAIALPINELKGELRFTEQGLFSERVDAKVLGFPARAAITSDQESVRIAVSGDSDMTHLHQQFAFLSNNFVRGAFPYSVLIDLALVDDRLSSVEIDSNLQGVTVDLPAPLAKSAAEKKPLQINIALAGNDLLPLTANYDDVLKLALQVDKQTETLHSGHIVYGPGQPGVRKNAGLRLDIKQPELDVADWQMLIGDHQAEQAFNAPKLDRVNVDLAQLKWGRQRLGKLTLDLKRLDQYWQGSLSSPLARGGIRLPDASVADNKIMLQMNYLDLTRIAGLDLPVSSINSERIPLISIVSDRLLWRGVDLGRLELETERTSQGVHFDKIMLSGRDGLIELTADWLRSGDENATELRGRLISADFGRFLGELGYNDDLHETEAVVDFSGGWNGAPYQFDLAGLQGEMQVDLKGGRISSIEPGFGRLLGLIAMEQWVKRFTLDFRDIYQKGLAFNRITGKFIVSEGKGLTDDLLIDAVSARVKIIGETDLLQETLDYRVLVLPKSSDALPIAGTIVDRVASLVTQALTDDYKEGYFFGSEYKVEGTWGNAEITPLHDRDGLLKKTWTELTDFPWLSPDAN</sequence>
<dbReference type="NCBIfam" id="TIGR02099">
    <property type="entry name" value="YhdP family protein"/>
    <property type="match status" value="1"/>
</dbReference>
<name>A0AAU7NYY2_9GAMM</name>
<reference evidence="2 3" key="1">
    <citation type="journal article" date="2024" name="Microbiology">
        <title>Methylomarinum rosea sp. nov., a novel halophilic methanotrophic bacterium from the hypersaline Lake Elton.</title>
        <authorList>
            <person name="Suleimanov R.Z."/>
            <person name="Oshkin I.Y."/>
            <person name="Danilova O.V."/>
            <person name="Suzina N.E."/>
            <person name="Dedysh S.N."/>
        </authorList>
    </citation>
    <scope>NUCLEOTIDE SEQUENCE [LARGE SCALE GENOMIC DNA]</scope>
    <source>
        <strain evidence="2 3">Ch1-1</strain>
    </source>
</reference>
<dbReference type="Proteomes" id="UP001225378">
    <property type="component" value="Chromosome"/>
</dbReference>
<dbReference type="InterPro" id="IPR011836">
    <property type="entry name" value="YhdP"/>
</dbReference>
<gene>
    <name evidence="2" type="ORF">Q9L42_006850</name>
</gene>
<dbReference type="EMBL" id="CP157743">
    <property type="protein sequence ID" value="XBS21836.1"/>
    <property type="molecule type" value="Genomic_DNA"/>
</dbReference>
<dbReference type="RefSeq" id="WP_349432413.1">
    <property type="nucleotide sequence ID" value="NZ_CP157743.1"/>
</dbReference>
<evidence type="ECO:0000259" key="1">
    <source>
        <dbReference type="Pfam" id="PF13116"/>
    </source>
</evidence>
<evidence type="ECO:0000313" key="3">
    <source>
        <dbReference type="Proteomes" id="UP001225378"/>
    </source>
</evidence>
<feature type="domain" description="YhdP central" evidence="1">
    <location>
        <begin position="7"/>
        <end position="1236"/>
    </location>
</feature>
<dbReference type="PANTHER" id="PTHR38690:SF1">
    <property type="entry name" value="PROTEASE"/>
    <property type="match status" value="1"/>
</dbReference>
<dbReference type="Pfam" id="PF13116">
    <property type="entry name" value="YhdP"/>
    <property type="match status" value="1"/>
</dbReference>